<dbReference type="Proteomes" id="UP000219453">
    <property type="component" value="Unassembled WGS sequence"/>
</dbReference>
<gene>
    <name evidence="1" type="ORF">SAMN06269185_2490</name>
</gene>
<protein>
    <recommendedName>
        <fullName evidence="3">Rubrerythrin</fullName>
    </recommendedName>
</protein>
<name>A0A285P2R8_NATPI</name>
<reference evidence="2" key="1">
    <citation type="submission" date="2017-09" db="EMBL/GenBank/DDBJ databases">
        <authorList>
            <person name="Varghese N."/>
            <person name="Submissions S."/>
        </authorList>
    </citation>
    <scope>NUCLEOTIDE SEQUENCE [LARGE SCALE GENOMIC DNA]</scope>
    <source>
        <strain evidence="2">DSM 27208</strain>
    </source>
</reference>
<accession>A0A285P2R8</accession>
<evidence type="ECO:0008006" key="3">
    <source>
        <dbReference type="Google" id="ProtNLM"/>
    </source>
</evidence>
<dbReference type="OrthoDB" id="188002at2157"/>
<dbReference type="EMBL" id="OBEJ01000003">
    <property type="protein sequence ID" value="SNZ15453.1"/>
    <property type="molecule type" value="Genomic_DNA"/>
</dbReference>
<dbReference type="RefSeq" id="WP_097009399.1">
    <property type="nucleotide sequence ID" value="NZ_OBEJ01000003.1"/>
</dbReference>
<sequence length="203" mass="21565">MSDLLDTVRDDNETALSRLGSSKALYAITSGEMEEQAVLTAAADRAHAASETVAAWVPEADGDDERDCYDEAAQLTADHYEQVLDKLGEHDPDAVPALHEQLRDADDAAARLGGLLGHTLVAGKLVEQLTGFFVGEADPQTASLFRGYGGDLDDLREDVLELVDDLAVDDDAVAAAATDAVQAAYESYTEQLEAMGVNPKPVC</sequence>
<dbReference type="AlphaFoldDB" id="A0A285P2R8"/>
<keyword evidence="2" id="KW-1185">Reference proteome</keyword>
<proteinExistence type="predicted"/>
<evidence type="ECO:0000313" key="1">
    <source>
        <dbReference type="EMBL" id="SNZ15453.1"/>
    </source>
</evidence>
<evidence type="ECO:0000313" key="2">
    <source>
        <dbReference type="Proteomes" id="UP000219453"/>
    </source>
</evidence>
<organism evidence="1 2">
    <name type="scientific">Natronoarchaeum philippinense</name>
    <dbReference type="NCBI Taxonomy" id="558529"/>
    <lineage>
        <taxon>Archaea</taxon>
        <taxon>Methanobacteriati</taxon>
        <taxon>Methanobacteriota</taxon>
        <taxon>Stenosarchaea group</taxon>
        <taxon>Halobacteria</taxon>
        <taxon>Halobacteriales</taxon>
        <taxon>Natronoarchaeaceae</taxon>
    </lineage>
</organism>